<dbReference type="InterPro" id="IPR036291">
    <property type="entry name" value="NAD(P)-bd_dom_sf"/>
</dbReference>
<gene>
    <name evidence="2" type="ORF">WJ35_07660</name>
</gene>
<feature type="domain" description="NAD-dependent epimerase/dehydratase" evidence="1">
    <location>
        <begin position="3"/>
        <end position="236"/>
    </location>
</feature>
<proteinExistence type="predicted"/>
<name>A0A1B4LCP7_9BURK</name>
<dbReference type="Gene3D" id="3.40.50.720">
    <property type="entry name" value="NAD(P)-binding Rossmann-like Domain"/>
    <property type="match status" value="1"/>
</dbReference>
<evidence type="ECO:0000259" key="1">
    <source>
        <dbReference type="Pfam" id="PF01370"/>
    </source>
</evidence>
<protein>
    <recommendedName>
        <fullName evidence="1">NAD-dependent epimerase/dehydratase domain-containing protein</fullName>
    </recommendedName>
</protein>
<evidence type="ECO:0000313" key="3">
    <source>
        <dbReference type="Proteomes" id="UP000243680"/>
    </source>
</evidence>
<reference evidence="2 3" key="1">
    <citation type="submission" date="2015-12" db="EMBL/GenBank/DDBJ databases">
        <title>Diversity of Burkholderia near neighbor genomes.</title>
        <authorList>
            <person name="Sahl J."/>
            <person name="Wagner D."/>
            <person name="Keim P."/>
        </authorList>
    </citation>
    <scope>NUCLEOTIDE SEQUENCE [LARGE SCALE GENOMIC DNA]</scope>
    <source>
        <strain evidence="2 3">MSMB0783</strain>
    </source>
</reference>
<dbReference type="PRINTS" id="PR01713">
    <property type="entry name" value="NUCEPIMERASE"/>
</dbReference>
<evidence type="ECO:0000313" key="2">
    <source>
        <dbReference type="EMBL" id="AOJ74954.1"/>
    </source>
</evidence>
<dbReference type="AlphaFoldDB" id="A0A1B4LCP7"/>
<dbReference type="Gene3D" id="3.90.25.10">
    <property type="entry name" value="UDP-galactose 4-epimerase, domain 1"/>
    <property type="match status" value="1"/>
</dbReference>
<dbReference type="InterPro" id="IPR001509">
    <property type="entry name" value="Epimerase_deHydtase"/>
</dbReference>
<organism evidence="2 3">
    <name type="scientific">Burkholderia ubonensis</name>
    <dbReference type="NCBI Taxonomy" id="101571"/>
    <lineage>
        <taxon>Bacteria</taxon>
        <taxon>Pseudomonadati</taxon>
        <taxon>Pseudomonadota</taxon>
        <taxon>Betaproteobacteria</taxon>
        <taxon>Burkholderiales</taxon>
        <taxon>Burkholderiaceae</taxon>
        <taxon>Burkholderia</taxon>
        <taxon>Burkholderia cepacia complex</taxon>
    </lineage>
</organism>
<dbReference type="PANTHER" id="PTHR43245">
    <property type="entry name" value="BIFUNCTIONAL POLYMYXIN RESISTANCE PROTEIN ARNA"/>
    <property type="match status" value="1"/>
</dbReference>
<accession>A0A1B4LCP7</accession>
<dbReference type="SUPFAM" id="SSF51735">
    <property type="entry name" value="NAD(P)-binding Rossmann-fold domains"/>
    <property type="match status" value="1"/>
</dbReference>
<dbReference type="EMBL" id="CP013420">
    <property type="protein sequence ID" value="AOJ74954.1"/>
    <property type="molecule type" value="Genomic_DNA"/>
</dbReference>
<dbReference type="PANTHER" id="PTHR43245:SF13">
    <property type="entry name" value="UDP-D-APIOSE_UDP-D-XYLOSE SYNTHASE 2"/>
    <property type="match status" value="1"/>
</dbReference>
<dbReference type="InterPro" id="IPR050177">
    <property type="entry name" value="Lipid_A_modif_metabolic_enz"/>
</dbReference>
<sequence length="306" mass="33483">MRALITGGFGFIGSHLTRHLLDKGWGVTVVDLEGAAPCVALPMEKLTVINGPYYAPEVIAQCSGEIDVCFHLASSVGPALSNEKIVFDIETNLIGTVSLLDALSPKQIRRFVYISSGGTVYGTVPSVPISEDQHGFPTCSYGIVKKAVEYYLHLYSKIYGMRYNVIRLANPYGVGQRLNYNQGAIANFIGKIINNVPLEIWGDGSVIRDYIYIDDVVRAIVAAAESDAENEIFNVGSGVGLSLNQIVKILRDDFQLPFEVKYQASRNVDVPVNILDITKALAKLNWRPEVDVKSGIEATLTWARGQ</sequence>
<dbReference type="RefSeq" id="WP_059558984.1">
    <property type="nucleotide sequence ID" value="NZ_CP013420.1"/>
</dbReference>
<dbReference type="Pfam" id="PF01370">
    <property type="entry name" value="Epimerase"/>
    <property type="match status" value="1"/>
</dbReference>
<dbReference type="Proteomes" id="UP000243680">
    <property type="component" value="Chromosome 1"/>
</dbReference>